<evidence type="ECO:0000313" key="3">
    <source>
        <dbReference type="EMBL" id="BDQ38457.1"/>
    </source>
</evidence>
<dbReference type="CDD" id="cd03801">
    <property type="entry name" value="GT4_PimA-like"/>
    <property type="match status" value="1"/>
</dbReference>
<dbReference type="CDD" id="cd11579">
    <property type="entry name" value="Glyco_tran_WbsX"/>
    <property type="match status" value="1"/>
</dbReference>
<dbReference type="SUPFAM" id="SSF52540">
    <property type="entry name" value="P-loop containing nucleoside triphosphate hydrolases"/>
    <property type="match status" value="1"/>
</dbReference>
<dbReference type="Gene3D" id="3.40.50.300">
    <property type="entry name" value="P-loop containing nucleotide triphosphate hydrolases"/>
    <property type="match status" value="1"/>
</dbReference>
<dbReference type="InterPro" id="IPR027417">
    <property type="entry name" value="P-loop_NTPase"/>
</dbReference>
<feature type="domain" description="Glycosyltransferase 2-like" evidence="2">
    <location>
        <begin position="1560"/>
        <end position="1689"/>
    </location>
</feature>
<dbReference type="EMBL" id="AP026709">
    <property type="protein sequence ID" value="BDQ38457.1"/>
    <property type="molecule type" value="Genomic_DNA"/>
</dbReference>
<dbReference type="Pfam" id="PF00534">
    <property type="entry name" value="Glycos_transf_1"/>
    <property type="match status" value="1"/>
</dbReference>
<evidence type="ECO:0008006" key="5">
    <source>
        <dbReference type="Google" id="ProtNLM"/>
    </source>
</evidence>
<dbReference type="Gene3D" id="3.40.50.2000">
    <property type="entry name" value="Glycogen Phosphorylase B"/>
    <property type="match status" value="2"/>
</dbReference>
<dbReference type="InterPro" id="IPR032719">
    <property type="entry name" value="WbsX"/>
</dbReference>
<dbReference type="SUPFAM" id="SSF53448">
    <property type="entry name" value="Nucleotide-diphospho-sugar transferases"/>
    <property type="match status" value="1"/>
</dbReference>
<dbReference type="RefSeq" id="WP_281760955.1">
    <property type="nucleotide sequence ID" value="NZ_AP026709.1"/>
</dbReference>
<evidence type="ECO:0000259" key="2">
    <source>
        <dbReference type="Pfam" id="PF00535"/>
    </source>
</evidence>
<dbReference type="Gene3D" id="3.90.550.10">
    <property type="entry name" value="Spore Coat Polysaccharide Biosynthesis Protein SpsA, Chain A"/>
    <property type="match status" value="1"/>
</dbReference>
<dbReference type="PANTHER" id="PTHR41244:SF1">
    <property type="entry name" value="GLYCOSYLTRANSFERASE"/>
    <property type="match status" value="1"/>
</dbReference>
<sequence length="1842" mass="207191">MKKLKRRSKVILQTGMHRSGTSLLAKGLMTLGVHMGKDFISADLDNVKGFYEDRYVVDLHKNFLQAIGADPNHGMTIFGEIDLSKAPVTDAIKALEAFIHKRCEEEVMWGVKDPRLCLLLSIWLQTLDATDVQPLSVFSLRNPLDVALSLENRNGFTIEQGLLMWLEYVYSFACNVGTCPSLIVSYEKLLHDPSRELERVAEFIEVDFKSRTNNVEEYISIFVDSGLQHHRSSYGDLQKAAENFPEVMFVYDWLKERADGDELSSRTWNEVREYGSGLDLAQKIITNLPLQDVVRLTGSPPLDPILYYDTGGDFSENEVLQATVSSEIGSVVFDLSSISNIKRLRFDPCEDVCVLRVEEMTVTDFNGRSKKIAPSYSNALFCEDDLYGFNTTDPQLYYDVGNDIREVFFSFQFDAIGLSAMPRIVNELMAQQEKISQSAKEEKALIRGENRELQKVLGGMQEKIRDVRADLESSRFDTVSARADLESSRSDTAAVRADLESSRSDTAAVRADLESSRSDTAAVRADLESSRFDTVSARADLESSRSDTAAVRADLESSRFDTAAVRADLESSRFDTAAVRADLESSRFDTVSARADLESSRADIAAVRADLESSRSDIAAVRADLESSRSDTVAARAGLEATRVELTIARSETKEANVQANMAWGDVDIARTERRIAQTGAIEAWRRHALVQGDLAQAIADNDAAQRYIAAIRKSISWRLTAPLRFVRILIAGSFRLFFALITFSPTRLRRVLEDFRWSPVGAFFYSLLIPNFVKKRINKGWRKGQKPAESSTPFLPVREGGRPELFETEAPETSSPSAIEALAFYLPQFHPIPENDEWWGEGFTEWTNVTKTLPMYPGHDQPKHPGSMGYYDLRLPEVMKQQAELAKKFGVHGFCFHHYDFSGRRILETPVDNFIANPDIDIPFCLCWANENWTRRWDGFDQDILLSQNHSPEDDVRFINSMVPYFADSRYIRKDGKPFFIVYKAEQFPDMAGTLQRWRDRWDELYGEGLYLVMAQSFGAEDPRDYGFDAAVQFPPHKYSWDNPRLNDQLNVVPDYDGQIFDYEHFAKSYSSVDPEYVLYKTVSPAWDNTARRGVCGTIFANSNPSKYKKWLDLASKWTSSKHPSGSQFVFINAWNEWAEGAYLEPDRTYGYAYLNATSQVLAEYPKMRATKDLSTGKILFVSHDAYLGGAQKVLLSLLQWLSTHTSLQIYTLCLRGGPFMDDFAKFGPATTAEELGCGPSGENDLADKVQMFCGGKLDLIYGNTVVAGRAYEELSKFKVPIITHVHELEESIRVYASDYIADVISHTTNFIACSPAVEANMRSSYSVPQAAIDLICAHIDPVAESPSVGRKQMLREKLGLPRDSKIVLGCGLGLFWRKGADLFIEVAKKVVKESYEKVAFYWVGGFDPAQAHDEHGSWQDIWDAMEREGLADLVHFIGQQPNAVEYIEASDIFLLPSREDPYPLVCLEAAERSVPIVCFDKAGGMPGFVGDDCGFVVPWGDVDAMAEKTVSLLQDADLLTRLGVQARNKLLFRHTADVVGPAILEVIREVGGIAPVVSIIVPNYNKKDYLVERLDSVFNQSYKDFEVILLDDCSTDGSGEILEQYSNRSNVSFIQNVRNKGVFAQWAKGIELAKGEFIWIAEADDSCSVDFLKKLIPAFIDEGVRISYSESLAIDANSDYLFQYKNMEYLKELSHTKWNTSYVVDAKQEVECSLAYRNTIPNVSAVVFRKFDCSVWFEVAKDMKLAGDWVFYLYAMMNGSVSYVKEPLNHHRRHDDTCTASTENSVVRFKEVVMAQNLACSLYDLDSDSAACCKSYAKNIWIELGLNEDGFEAEYAGILG</sequence>
<dbReference type="Pfam" id="PF14307">
    <property type="entry name" value="Glyco_tran_WbsX"/>
    <property type="match status" value="1"/>
</dbReference>
<proteinExistence type="predicted"/>
<protein>
    <recommendedName>
        <fullName evidence="5">Glycosyltransferase</fullName>
    </recommendedName>
</protein>
<evidence type="ECO:0000313" key="4">
    <source>
        <dbReference type="Proteomes" id="UP001317742"/>
    </source>
</evidence>
<dbReference type="InterPro" id="IPR001296">
    <property type="entry name" value="Glyco_trans_1"/>
</dbReference>
<reference evidence="3 4" key="1">
    <citation type="submission" date="2022-08" db="EMBL/GenBank/DDBJ databases">
        <title>Genome Sequence of the sulphate-reducing bacterium, Pseudodesulfovibrio sp. SYK.</title>
        <authorList>
            <person name="Kondo R."/>
            <person name="Kataoka T."/>
        </authorList>
    </citation>
    <scope>NUCLEOTIDE SEQUENCE [LARGE SCALE GENOMIC DNA]</scope>
    <source>
        <strain evidence="3 4">SYK</strain>
    </source>
</reference>
<dbReference type="Proteomes" id="UP001317742">
    <property type="component" value="Chromosome"/>
</dbReference>
<dbReference type="SUPFAM" id="SSF53756">
    <property type="entry name" value="UDP-Glycosyltransferase/glycogen phosphorylase"/>
    <property type="match status" value="1"/>
</dbReference>
<organism evidence="3 4">
    <name type="scientific">Pseudodesulfovibrio nedwellii</name>
    <dbReference type="NCBI Taxonomy" id="2973072"/>
    <lineage>
        <taxon>Bacteria</taxon>
        <taxon>Pseudomonadati</taxon>
        <taxon>Thermodesulfobacteriota</taxon>
        <taxon>Desulfovibrionia</taxon>
        <taxon>Desulfovibrionales</taxon>
        <taxon>Desulfovibrionaceae</taxon>
    </lineage>
</organism>
<gene>
    <name evidence="3" type="ORF">SYK_28170</name>
</gene>
<name>A0ABN6S5D5_9BACT</name>
<dbReference type="Gene3D" id="3.20.20.80">
    <property type="entry name" value="Glycosidases"/>
    <property type="match status" value="1"/>
</dbReference>
<dbReference type="PANTHER" id="PTHR41244">
    <property type="entry name" value="RHAMNAN SYNTHESIS F"/>
    <property type="match status" value="1"/>
</dbReference>
<feature type="domain" description="Glycosyl transferase family 1" evidence="1">
    <location>
        <begin position="1356"/>
        <end position="1530"/>
    </location>
</feature>
<keyword evidence="4" id="KW-1185">Reference proteome</keyword>
<dbReference type="InterPro" id="IPR001173">
    <property type="entry name" value="Glyco_trans_2-like"/>
</dbReference>
<dbReference type="Pfam" id="PF00535">
    <property type="entry name" value="Glycos_transf_2"/>
    <property type="match status" value="1"/>
</dbReference>
<accession>A0ABN6S5D5</accession>
<dbReference type="InterPro" id="IPR029044">
    <property type="entry name" value="Nucleotide-diphossugar_trans"/>
</dbReference>
<evidence type="ECO:0000259" key="1">
    <source>
        <dbReference type="Pfam" id="PF00534"/>
    </source>
</evidence>